<proteinExistence type="predicted"/>
<dbReference type="EMBL" id="NHON01000094">
    <property type="protein sequence ID" value="OWJ62682.1"/>
    <property type="molecule type" value="Genomic_DNA"/>
</dbReference>
<dbReference type="Proteomes" id="UP000196655">
    <property type="component" value="Unassembled WGS sequence"/>
</dbReference>
<organism evidence="2 3">
    <name type="scientific">Inquilinus limosus</name>
    <dbReference type="NCBI Taxonomy" id="171674"/>
    <lineage>
        <taxon>Bacteria</taxon>
        <taxon>Pseudomonadati</taxon>
        <taxon>Pseudomonadota</taxon>
        <taxon>Alphaproteobacteria</taxon>
        <taxon>Rhodospirillales</taxon>
        <taxon>Rhodospirillaceae</taxon>
        <taxon>Inquilinus</taxon>
    </lineage>
</organism>
<comment type="caution">
    <text evidence="2">The sequence shown here is derived from an EMBL/GenBank/DDBJ whole genome shotgun (WGS) entry which is preliminary data.</text>
</comment>
<dbReference type="InterPro" id="IPR029068">
    <property type="entry name" value="Glyas_Bleomycin-R_OHBP_Dase"/>
</dbReference>
<keyword evidence="2" id="KW-0560">Oxidoreductase</keyword>
<feature type="domain" description="VOC" evidence="1">
    <location>
        <begin position="1"/>
        <end position="123"/>
    </location>
</feature>
<dbReference type="InterPro" id="IPR037523">
    <property type="entry name" value="VOC_core"/>
</dbReference>
<keyword evidence="3" id="KW-1185">Reference proteome</keyword>
<dbReference type="PROSITE" id="PS51819">
    <property type="entry name" value="VOC"/>
    <property type="match status" value="1"/>
</dbReference>
<keyword evidence="2" id="KW-0223">Dioxygenase</keyword>
<dbReference type="Gene3D" id="3.10.180.10">
    <property type="entry name" value="2,3-Dihydroxybiphenyl 1,2-Dioxygenase, domain 1"/>
    <property type="match status" value="1"/>
</dbReference>
<reference evidence="3" key="1">
    <citation type="submission" date="2017-05" db="EMBL/GenBank/DDBJ databases">
        <authorList>
            <person name="Macchi M."/>
            <person name="Festa S."/>
            <person name="Coppotelli B.M."/>
            <person name="Morelli I.S."/>
        </authorList>
    </citation>
    <scope>NUCLEOTIDE SEQUENCE [LARGE SCALE GENOMIC DNA]</scope>
    <source>
        <strain evidence="3">I</strain>
    </source>
</reference>
<dbReference type="PANTHER" id="PTHR35006:SF4">
    <property type="entry name" value="BLR7706 PROTEIN"/>
    <property type="match status" value="1"/>
</dbReference>
<dbReference type="PANTHER" id="PTHR35006">
    <property type="entry name" value="GLYOXALASE FAMILY PROTEIN (AFU_ORTHOLOGUE AFUA_5G14830)"/>
    <property type="match status" value="1"/>
</dbReference>
<dbReference type="GO" id="GO:0051213">
    <property type="term" value="F:dioxygenase activity"/>
    <property type="evidence" value="ECO:0007669"/>
    <property type="project" value="UniProtKB-KW"/>
</dbReference>
<dbReference type="Pfam" id="PF00903">
    <property type="entry name" value="Glyoxalase"/>
    <property type="match status" value="1"/>
</dbReference>
<accession>A0A211ZBN0</accession>
<evidence type="ECO:0000313" key="2">
    <source>
        <dbReference type="EMBL" id="OWJ62682.1"/>
    </source>
</evidence>
<dbReference type="STRING" id="1122125.GCA_000423185_03967"/>
<dbReference type="RefSeq" id="WP_088155997.1">
    <property type="nucleotide sequence ID" value="NZ_NHON01000094.1"/>
</dbReference>
<evidence type="ECO:0000313" key="3">
    <source>
        <dbReference type="Proteomes" id="UP000196655"/>
    </source>
</evidence>
<evidence type="ECO:0000259" key="1">
    <source>
        <dbReference type="PROSITE" id="PS51819"/>
    </source>
</evidence>
<dbReference type="CDD" id="cd07262">
    <property type="entry name" value="VOC_like"/>
    <property type="match status" value="1"/>
</dbReference>
<gene>
    <name evidence="2" type="ORF">BWR60_30140</name>
</gene>
<dbReference type="SUPFAM" id="SSF54593">
    <property type="entry name" value="Glyoxalase/Bleomycin resistance protein/Dihydroxybiphenyl dioxygenase"/>
    <property type="match status" value="1"/>
</dbReference>
<sequence>MIGHLSLGVYDLDRAVRFYDAVLAPVGMVRVWADDTAAGYGPPGGNDKLALKRQKQPVVPPGPGFHLAFNAPTREAVDRFHAAALAQGGRDAGAPGLRPHYGPSYYAAFVFDPDGHKLEAVCQ</sequence>
<dbReference type="InterPro" id="IPR004360">
    <property type="entry name" value="Glyas_Fos-R_dOase_dom"/>
</dbReference>
<dbReference type="OrthoDB" id="9807407at2"/>
<protein>
    <submittedName>
        <fullName evidence="2">Glyoxalase/bleomycin resistance/extradiol dioxygenase family protein</fullName>
    </submittedName>
</protein>
<name>A0A211ZBN0_9PROT</name>
<dbReference type="AlphaFoldDB" id="A0A211ZBN0"/>